<reference evidence="1 2" key="1">
    <citation type="journal article" date="2023" name="Sci. Data">
        <title>Genome assembly of the Korean intertidal mud-creeper Batillaria attramentaria.</title>
        <authorList>
            <person name="Patra A.K."/>
            <person name="Ho P.T."/>
            <person name="Jun S."/>
            <person name="Lee S.J."/>
            <person name="Kim Y."/>
            <person name="Won Y.J."/>
        </authorList>
    </citation>
    <scope>NUCLEOTIDE SEQUENCE [LARGE SCALE GENOMIC DNA]</scope>
    <source>
        <strain evidence="1">Wonlab-2016</strain>
    </source>
</reference>
<gene>
    <name evidence="1" type="ORF">BaRGS_00025497</name>
</gene>
<protein>
    <recommendedName>
        <fullName evidence="3">Polyketide synthase</fullName>
    </recommendedName>
</protein>
<dbReference type="EMBL" id="JACVVK020000230">
    <property type="protein sequence ID" value="KAK7483204.1"/>
    <property type="molecule type" value="Genomic_DNA"/>
</dbReference>
<keyword evidence="2" id="KW-1185">Reference proteome</keyword>
<accession>A0ABD0K800</accession>
<sequence length="98" mass="10895">HRACRRLAFRELSVDPLNWMVTSLANLDQQCDVTYRQGCSLTPGPASRCRQELRFDAQRYVTWLMASRAVHAGTQLGRLRGGHVLIVRDAPSAASVTG</sequence>
<evidence type="ECO:0000313" key="1">
    <source>
        <dbReference type="EMBL" id="KAK7483204.1"/>
    </source>
</evidence>
<proteinExistence type="predicted"/>
<feature type="non-terminal residue" evidence="1">
    <location>
        <position position="1"/>
    </location>
</feature>
<dbReference type="Proteomes" id="UP001519460">
    <property type="component" value="Unassembled WGS sequence"/>
</dbReference>
<evidence type="ECO:0008006" key="3">
    <source>
        <dbReference type="Google" id="ProtNLM"/>
    </source>
</evidence>
<comment type="caution">
    <text evidence="1">The sequence shown here is derived from an EMBL/GenBank/DDBJ whole genome shotgun (WGS) entry which is preliminary data.</text>
</comment>
<name>A0ABD0K800_9CAEN</name>
<dbReference type="AlphaFoldDB" id="A0ABD0K800"/>
<evidence type="ECO:0000313" key="2">
    <source>
        <dbReference type="Proteomes" id="UP001519460"/>
    </source>
</evidence>
<organism evidence="1 2">
    <name type="scientific">Batillaria attramentaria</name>
    <dbReference type="NCBI Taxonomy" id="370345"/>
    <lineage>
        <taxon>Eukaryota</taxon>
        <taxon>Metazoa</taxon>
        <taxon>Spiralia</taxon>
        <taxon>Lophotrochozoa</taxon>
        <taxon>Mollusca</taxon>
        <taxon>Gastropoda</taxon>
        <taxon>Caenogastropoda</taxon>
        <taxon>Sorbeoconcha</taxon>
        <taxon>Cerithioidea</taxon>
        <taxon>Batillariidae</taxon>
        <taxon>Batillaria</taxon>
    </lineage>
</organism>